<sequence>GLTLVPLRIYFKRGHAKIELALAKGKRLYDKRQAIAEKDAQREMERELKNKEWGR</sequence>
<dbReference type="EMBL" id="BARS01012695">
    <property type="protein sequence ID" value="GAF89200.1"/>
    <property type="molecule type" value="Genomic_DNA"/>
</dbReference>
<dbReference type="GO" id="GO:0005829">
    <property type="term" value="C:cytosol"/>
    <property type="evidence" value="ECO:0007669"/>
    <property type="project" value="TreeGrafter"/>
</dbReference>
<dbReference type="PANTHER" id="PTHR30308">
    <property type="entry name" value="TMRNA-BINDING COMPONENT OF TRANS-TRANSLATION TAGGING COMPLEX"/>
    <property type="match status" value="1"/>
</dbReference>
<protein>
    <recommendedName>
        <fullName evidence="4">SsrA-binding protein</fullName>
    </recommendedName>
</protein>
<evidence type="ECO:0000256" key="2">
    <source>
        <dbReference type="ARBA" id="ARBA00022884"/>
    </source>
</evidence>
<keyword evidence="2" id="KW-0694">RNA-binding</keyword>
<dbReference type="Pfam" id="PF01668">
    <property type="entry name" value="SmpB"/>
    <property type="match status" value="1"/>
</dbReference>
<gene>
    <name evidence="3" type="ORF">S01H1_22481</name>
</gene>
<evidence type="ECO:0000256" key="1">
    <source>
        <dbReference type="ARBA" id="ARBA00022490"/>
    </source>
</evidence>
<feature type="non-terminal residue" evidence="3">
    <location>
        <position position="1"/>
    </location>
</feature>
<organism evidence="3">
    <name type="scientific">marine sediment metagenome</name>
    <dbReference type="NCBI Taxonomy" id="412755"/>
    <lineage>
        <taxon>unclassified sequences</taxon>
        <taxon>metagenomes</taxon>
        <taxon>ecological metagenomes</taxon>
    </lineage>
</organism>
<dbReference type="InterPro" id="IPR023620">
    <property type="entry name" value="SmpB"/>
</dbReference>
<dbReference type="GO" id="GO:0070930">
    <property type="term" value="P:trans-translation-dependent protein tagging"/>
    <property type="evidence" value="ECO:0007669"/>
    <property type="project" value="TreeGrafter"/>
</dbReference>
<dbReference type="GO" id="GO:0003723">
    <property type="term" value="F:RNA binding"/>
    <property type="evidence" value="ECO:0007669"/>
    <property type="project" value="UniProtKB-KW"/>
</dbReference>
<reference evidence="3" key="1">
    <citation type="journal article" date="2014" name="Front. Microbiol.">
        <title>High frequency of phylogenetically diverse reductive dehalogenase-homologous genes in deep subseafloor sedimentary metagenomes.</title>
        <authorList>
            <person name="Kawai M."/>
            <person name="Futagami T."/>
            <person name="Toyoda A."/>
            <person name="Takaki Y."/>
            <person name="Nishi S."/>
            <person name="Hori S."/>
            <person name="Arai W."/>
            <person name="Tsubouchi T."/>
            <person name="Morono Y."/>
            <person name="Uchiyama I."/>
            <person name="Ito T."/>
            <person name="Fujiyama A."/>
            <person name="Inagaki F."/>
            <person name="Takami H."/>
        </authorList>
    </citation>
    <scope>NUCLEOTIDE SEQUENCE</scope>
    <source>
        <strain evidence="3">Expedition CK06-06</strain>
    </source>
</reference>
<dbReference type="PANTHER" id="PTHR30308:SF2">
    <property type="entry name" value="SSRA-BINDING PROTEIN"/>
    <property type="match status" value="1"/>
</dbReference>
<evidence type="ECO:0008006" key="4">
    <source>
        <dbReference type="Google" id="ProtNLM"/>
    </source>
</evidence>
<accession>X0UL28</accession>
<dbReference type="InterPro" id="IPR000037">
    <property type="entry name" value="SsrA-bd_prot"/>
</dbReference>
<dbReference type="SUPFAM" id="SSF74982">
    <property type="entry name" value="Small protein B (SmpB)"/>
    <property type="match status" value="1"/>
</dbReference>
<name>X0UL28_9ZZZZ</name>
<dbReference type="AlphaFoldDB" id="X0UL28"/>
<proteinExistence type="predicted"/>
<comment type="caution">
    <text evidence="3">The sequence shown here is derived from an EMBL/GenBank/DDBJ whole genome shotgun (WGS) entry which is preliminary data.</text>
</comment>
<dbReference type="Gene3D" id="2.40.280.10">
    <property type="match status" value="1"/>
</dbReference>
<keyword evidence="1" id="KW-0963">Cytoplasm</keyword>
<evidence type="ECO:0000313" key="3">
    <source>
        <dbReference type="EMBL" id="GAF89200.1"/>
    </source>
</evidence>